<protein>
    <submittedName>
        <fullName evidence="1">Uncharacterized protein</fullName>
    </submittedName>
</protein>
<proteinExistence type="predicted"/>
<organism evidence="1 2">
    <name type="scientific">Rangifer tarandus platyrhynchus</name>
    <name type="common">Svalbard reindeer</name>
    <dbReference type="NCBI Taxonomy" id="3082113"/>
    <lineage>
        <taxon>Eukaryota</taxon>
        <taxon>Metazoa</taxon>
        <taxon>Chordata</taxon>
        <taxon>Craniata</taxon>
        <taxon>Vertebrata</taxon>
        <taxon>Euteleostomi</taxon>
        <taxon>Mammalia</taxon>
        <taxon>Eutheria</taxon>
        <taxon>Laurasiatheria</taxon>
        <taxon>Artiodactyla</taxon>
        <taxon>Ruminantia</taxon>
        <taxon>Pecora</taxon>
        <taxon>Cervidae</taxon>
        <taxon>Odocoileinae</taxon>
        <taxon>Rangifer</taxon>
    </lineage>
</organism>
<dbReference type="Proteomes" id="UP001162501">
    <property type="component" value="Chromosome 5"/>
</dbReference>
<evidence type="ECO:0000313" key="2">
    <source>
        <dbReference type="Proteomes" id="UP001162501"/>
    </source>
</evidence>
<accession>A0AC59ZXN3</accession>
<gene>
    <name evidence="1" type="ORF">MRATA1EN22A_LOCUS24141</name>
</gene>
<sequence length="105" mass="11080">MNKGWIPRVSPAPCLEEAGSTAGREKQLVPRLPSTEHSPDVKRAPQPVQPRERRSLSRPPGGLPGGATARPSGHGPESASRSPTGLDVGSDILDTFSRSDHISVV</sequence>
<reference evidence="1" key="2">
    <citation type="submission" date="2025-03" db="EMBL/GenBank/DDBJ databases">
        <authorList>
            <consortium name="ELIXIR-Norway"/>
            <consortium name="Elixir Norway"/>
        </authorList>
    </citation>
    <scope>NUCLEOTIDE SEQUENCE</scope>
</reference>
<reference evidence="1" key="1">
    <citation type="submission" date="2023-05" db="EMBL/GenBank/DDBJ databases">
        <authorList>
            <consortium name="ELIXIR-Norway"/>
        </authorList>
    </citation>
    <scope>NUCLEOTIDE SEQUENCE</scope>
</reference>
<dbReference type="EMBL" id="OX596089">
    <property type="protein sequence ID" value="CAN0526427.1"/>
    <property type="molecule type" value="Genomic_DNA"/>
</dbReference>
<evidence type="ECO:0000313" key="1">
    <source>
        <dbReference type="EMBL" id="CAN0526427.1"/>
    </source>
</evidence>
<name>A0AC59ZXN3_RANTA</name>